<comment type="similarity">
    <text evidence="1 6">Belongs to the expansin family. Expansin A subfamily.</text>
</comment>
<dbReference type="Gene3D" id="2.60.40.760">
    <property type="entry name" value="Expansin, cellulose-binding-like domain"/>
    <property type="match status" value="1"/>
</dbReference>
<dbReference type="Gramene" id="GBG88491">
    <property type="protein sequence ID" value="GBG88491"/>
    <property type="gene ID" value="CBR_g47961"/>
</dbReference>
<protein>
    <recommendedName>
        <fullName evidence="6">Expansin</fullName>
    </recommendedName>
</protein>
<dbReference type="InterPro" id="IPR009009">
    <property type="entry name" value="RlpA-like_DPBB"/>
</dbReference>
<proteinExistence type="inferred from homology"/>
<accession>A0A388M1R2</accession>
<dbReference type="InterPro" id="IPR002963">
    <property type="entry name" value="Expansin"/>
</dbReference>
<sequence length="266" mass="27781">MGSRQRKMGSSARLFLAAAIAVVAMAGFLVGGARGFSMCNHLLGAQGPWINAHATFYDNGGRGGACGYGSLGSQLFSNRFAAGSPAVYLGGLTCGMCVEVKCVGSRACKAGSVRVTITDLCPPGAPNTQWCGGGKRHLDLAKGAFPVIANPGAGHVPIQFRTVPCAPYKVLTLNLRGHQWWLEVTAVGIPGSGRILRVEVAGNGSPWRVMKRAYGAAWATAGSTLRSPISVRISIFGNLCKLTARDCIKGPIYNGRKVTCGYSVGY</sequence>
<dbReference type="SMART" id="SM00837">
    <property type="entry name" value="DPBB_1"/>
    <property type="match status" value="1"/>
</dbReference>
<organism evidence="9 10">
    <name type="scientific">Chara braunii</name>
    <name type="common">Braun's stonewort</name>
    <dbReference type="NCBI Taxonomy" id="69332"/>
    <lineage>
        <taxon>Eukaryota</taxon>
        <taxon>Viridiplantae</taxon>
        <taxon>Streptophyta</taxon>
        <taxon>Charophyceae</taxon>
        <taxon>Charales</taxon>
        <taxon>Characeae</taxon>
        <taxon>Chara</taxon>
    </lineage>
</organism>
<name>A0A388M1R2_CHABU</name>
<evidence type="ECO:0000256" key="4">
    <source>
        <dbReference type="ARBA" id="ARBA00022729"/>
    </source>
</evidence>
<reference evidence="9 10" key="1">
    <citation type="journal article" date="2018" name="Cell">
        <title>The Chara Genome: Secondary Complexity and Implications for Plant Terrestrialization.</title>
        <authorList>
            <person name="Nishiyama T."/>
            <person name="Sakayama H."/>
            <person name="Vries J.D."/>
            <person name="Buschmann H."/>
            <person name="Saint-Marcoux D."/>
            <person name="Ullrich K.K."/>
            <person name="Haas F.B."/>
            <person name="Vanderstraeten L."/>
            <person name="Becker D."/>
            <person name="Lang D."/>
            <person name="Vosolsobe S."/>
            <person name="Rombauts S."/>
            <person name="Wilhelmsson P.K.I."/>
            <person name="Janitza P."/>
            <person name="Kern R."/>
            <person name="Heyl A."/>
            <person name="Rumpler F."/>
            <person name="Villalobos L.I.A.C."/>
            <person name="Clay J.M."/>
            <person name="Skokan R."/>
            <person name="Toyoda A."/>
            <person name="Suzuki Y."/>
            <person name="Kagoshima H."/>
            <person name="Schijlen E."/>
            <person name="Tajeshwar N."/>
            <person name="Catarino B."/>
            <person name="Hetherington A.J."/>
            <person name="Saltykova A."/>
            <person name="Bonnot C."/>
            <person name="Breuninger H."/>
            <person name="Symeonidi A."/>
            <person name="Radhakrishnan G.V."/>
            <person name="Van Nieuwerburgh F."/>
            <person name="Deforce D."/>
            <person name="Chang C."/>
            <person name="Karol K.G."/>
            <person name="Hedrich R."/>
            <person name="Ulvskov P."/>
            <person name="Glockner G."/>
            <person name="Delwiche C.F."/>
            <person name="Petrasek J."/>
            <person name="Van de Peer Y."/>
            <person name="Friml J."/>
            <person name="Beilby M."/>
            <person name="Dolan L."/>
            <person name="Kohara Y."/>
            <person name="Sugano S."/>
            <person name="Fujiyama A."/>
            <person name="Delaux P.-M."/>
            <person name="Quint M."/>
            <person name="TheiBen G."/>
            <person name="Hagemann M."/>
            <person name="Harholt J."/>
            <person name="Dunand C."/>
            <person name="Zachgo S."/>
            <person name="Langdale J."/>
            <person name="Maumus F."/>
            <person name="Straeten D.V.D."/>
            <person name="Gould S.B."/>
            <person name="Rensing S.A."/>
        </authorList>
    </citation>
    <scope>NUCLEOTIDE SEQUENCE [LARGE SCALE GENOMIC DNA]</scope>
    <source>
        <strain evidence="9 10">S276</strain>
    </source>
</reference>
<dbReference type="InterPro" id="IPR007112">
    <property type="entry name" value="Expansin/allergen_DPBB_dom"/>
</dbReference>
<dbReference type="GO" id="GO:0009664">
    <property type="term" value="P:plant-type cell wall organization"/>
    <property type="evidence" value="ECO:0007669"/>
    <property type="project" value="InterPro"/>
</dbReference>
<keyword evidence="3 6" id="KW-0964">Secreted</keyword>
<evidence type="ECO:0000256" key="2">
    <source>
        <dbReference type="ARBA" id="ARBA00022512"/>
    </source>
</evidence>
<dbReference type="InterPro" id="IPR007118">
    <property type="entry name" value="Expan_Lol_pI"/>
</dbReference>
<dbReference type="OrthoDB" id="5823761at2759"/>
<dbReference type="Gene3D" id="2.40.40.10">
    <property type="entry name" value="RlpA-like domain"/>
    <property type="match status" value="1"/>
</dbReference>
<dbReference type="Proteomes" id="UP000265515">
    <property type="component" value="Unassembled WGS sequence"/>
</dbReference>
<dbReference type="PROSITE" id="PS50843">
    <property type="entry name" value="EXPANSIN_CBD"/>
    <property type="match status" value="1"/>
</dbReference>
<dbReference type="SUPFAM" id="SSF49590">
    <property type="entry name" value="PHL pollen allergen"/>
    <property type="match status" value="1"/>
</dbReference>
<dbReference type="PRINTS" id="PR01225">
    <property type="entry name" value="EXPANSNFAMLY"/>
</dbReference>
<evidence type="ECO:0000259" key="8">
    <source>
        <dbReference type="PROSITE" id="PS50843"/>
    </source>
</evidence>
<keyword evidence="4" id="KW-0732">Signal</keyword>
<dbReference type="InterPro" id="IPR007117">
    <property type="entry name" value="Expansin_CBD"/>
</dbReference>
<dbReference type="OMA" id="FNLHLHG"/>
<dbReference type="PROSITE" id="PS50842">
    <property type="entry name" value="EXPANSIN_EG45"/>
    <property type="match status" value="1"/>
</dbReference>
<evidence type="ECO:0000256" key="3">
    <source>
        <dbReference type="ARBA" id="ARBA00022525"/>
    </source>
</evidence>
<dbReference type="EMBL" id="BFEA01000676">
    <property type="protein sequence ID" value="GBG88491.1"/>
    <property type="molecule type" value="Genomic_DNA"/>
</dbReference>
<feature type="domain" description="Expansin-like CBD" evidence="8">
    <location>
        <begin position="180"/>
        <end position="248"/>
    </location>
</feature>
<dbReference type="GO" id="GO:0005576">
    <property type="term" value="C:extracellular region"/>
    <property type="evidence" value="ECO:0007669"/>
    <property type="project" value="InterPro"/>
</dbReference>
<comment type="function">
    <text evidence="6">Causes loosening and extension of plant cell walls by disrupting non-covalent bonding between cellulose microfibrils and matrix glucans. No enzymatic activity has been found.</text>
</comment>
<keyword evidence="5" id="KW-0472">Membrane</keyword>
<dbReference type="Pfam" id="PF03330">
    <property type="entry name" value="DPBB_1"/>
    <property type="match status" value="1"/>
</dbReference>
<dbReference type="GO" id="GO:0016020">
    <property type="term" value="C:membrane"/>
    <property type="evidence" value="ECO:0007669"/>
    <property type="project" value="UniProtKB-SubCell"/>
</dbReference>
<evidence type="ECO:0000256" key="6">
    <source>
        <dbReference type="RuleBase" id="RU365023"/>
    </source>
</evidence>
<evidence type="ECO:0000313" key="10">
    <source>
        <dbReference type="Proteomes" id="UP000265515"/>
    </source>
</evidence>
<comment type="caution">
    <text evidence="9">The sequence shown here is derived from an EMBL/GenBank/DDBJ whole genome shotgun (WGS) entry which is preliminary data.</text>
</comment>
<dbReference type="InterPro" id="IPR036749">
    <property type="entry name" value="Expansin_CBD_sf"/>
</dbReference>
<dbReference type="AlphaFoldDB" id="A0A388M1R2"/>
<keyword evidence="6" id="KW-0961">Cell wall biogenesis/degradation</keyword>
<dbReference type="Pfam" id="PF01357">
    <property type="entry name" value="Expansin_C"/>
    <property type="match status" value="1"/>
</dbReference>
<evidence type="ECO:0000256" key="5">
    <source>
        <dbReference type="ARBA" id="ARBA00023136"/>
    </source>
</evidence>
<dbReference type="PANTHER" id="PTHR31867">
    <property type="entry name" value="EXPANSIN-A15"/>
    <property type="match status" value="1"/>
</dbReference>
<feature type="domain" description="Expansin-like EG45" evidence="7">
    <location>
        <begin position="63"/>
        <end position="165"/>
    </location>
</feature>
<comment type="subcellular location">
    <subcellularLocation>
        <location evidence="6">Secreted</location>
        <location evidence="6">Cell wall</location>
    </subcellularLocation>
    <subcellularLocation>
        <location evidence="6">Membrane</location>
        <topology evidence="6">Peripheral membrane protein</topology>
    </subcellularLocation>
</comment>
<dbReference type="PRINTS" id="PR01226">
    <property type="entry name" value="EXPANSIN"/>
</dbReference>
<dbReference type="CDD" id="cd22271">
    <property type="entry name" value="DPBB_EXP_N-like"/>
    <property type="match status" value="1"/>
</dbReference>
<evidence type="ECO:0000256" key="1">
    <source>
        <dbReference type="ARBA" id="ARBA00005392"/>
    </source>
</evidence>
<keyword evidence="10" id="KW-1185">Reference proteome</keyword>
<gene>
    <name evidence="9" type="ORF">CBR_g47961</name>
</gene>
<evidence type="ECO:0000259" key="7">
    <source>
        <dbReference type="PROSITE" id="PS50842"/>
    </source>
</evidence>
<dbReference type="SUPFAM" id="SSF50685">
    <property type="entry name" value="Barwin-like endoglucanases"/>
    <property type="match status" value="1"/>
</dbReference>
<evidence type="ECO:0000313" key="9">
    <source>
        <dbReference type="EMBL" id="GBG88491.1"/>
    </source>
</evidence>
<dbReference type="InterPro" id="IPR036908">
    <property type="entry name" value="RlpA-like_sf"/>
</dbReference>
<keyword evidence="2 6" id="KW-0134">Cell wall</keyword>